<evidence type="ECO:0000313" key="3">
    <source>
        <dbReference type="EMBL" id="CAF1120568.1"/>
    </source>
</evidence>
<reference evidence="5" key="1">
    <citation type="submission" date="2021-02" db="EMBL/GenBank/DDBJ databases">
        <authorList>
            <person name="Nowell W R."/>
        </authorList>
    </citation>
    <scope>NUCLEOTIDE SEQUENCE</scope>
</reference>
<comment type="caution">
    <text evidence="5">The sequence shown here is derived from an EMBL/GenBank/DDBJ whole genome shotgun (WGS) entry which is preliminary data.</text>
</comment>
<evidence type="ECO:0000313" key="6">
    <source>
        <dbReference type="Proteomes" id="UP000663824"/>
    </source>
</evidence>
<dbReference type="AlphaFoldDB" id="A0A816TUA0"/>
<feature type="compositionally biased region" description="Polar residues" evidence="1">
    <location>
        <begin position="255"/>
        <end position="264"/>
    </location>
</feature>
<feature type="domain" description="TTF-type" evidence="2">
    <location>
        <begin position="141"/>
        <end position="237"/>
    </location>
</feature>
<protein>
    <recommendedName>
        <fullName evidence="2">TTF-type domain-containing protein</fullName>
    </recommendedName>
</protein>
<gene>
    <name evidence="3" type="ORF">CJN711_LOCUS8052</name>
    <name evidence="4" type="ORF">KQP761_LOCUS3499</name>
    <name evidence="5" type="ORF">MBJ925_LOCUS23225</name>
</gene>
<feature type="compositionally biased region" description="Basic and acidic residues" evidence="1">
    <location>
        <begin position="265"/>
        <end position="285"/>
    </location>
</feature>
<organism evidence="5 6">
    <name type="scientific">Rotaria magnacalcarata</name>
    <dbReference type="NCBI Taxonomy" id="392030"/>
    <lineage>
        <taxon>Eukaryota</taxon>
        <taxon>Metazoa</taxon>
        <taxon>Spiralia</taxon>
        <taxon>Gnathifera</taxon>
        <taxon>Rotifera</taxon>
        <taxon>Eurotatoria</taxon>
        <taxon>Bdelloidea</taxon>
        <taxon>Philodinida</taxon>
        <taxon>Philodinidae</taxon>
        <taxon>Rotaria</taxon>
    </lineage>
</organism>
<dbReference type="Proteomes" id="UP000663824">
    <property type="component" value="Unassembled WGS sequence"/>
</dbReference>
<accession>A0A816TUA0</accession>
<dbReference type="EMBL" id="CAJNOV010002897">
    <property type="protein sequence ID" value="CAF1120568.1"/>
    <property type="molecule type" value="Genomic_DNA"/>
</dbReference>
<proteinExistence type="predicted"/>
<evidence type="ECO:0000313" key="4">
    <source>
        <dbReference type="EMBL" id="CAF1275248.1"/>
    </source>
</evidence>
<dbReference type="SMART" id="SM00597">
    <property type="entry name" value="ZnF_TTF"/>
    <property type="match status" value="1"/>
</dbReference>
<dbReference type="EMBL" id="CAJNRE010011912">
    <property type="protein sequence ID" value="CAF2105604.1"/>
    <property type="molecule type" value="Genomic_DNA"/>
</dbReference>
<evidence type="ECO:0000259" key="2">
    <source>
        <dbReference type="SMART" id="SM00597"/>
    </source>
</evidence>
<feature type="region of interest" description="Disordered" evidence="1">
    <location>
        <begin position="255"/>
        <end position="285"/>
    </location>
</feature>
<dbReference type="Proteomes" id="UP000663834">
    <property type="component" value="Unassembled WGS sequence"/>
</dbReference>
<evidence type="ECO:0000313" key="5">
    <source>
        <dbReference type="EMBL" id="CAF2105604.1"/>
    </source>
</evidence>
<sequence>MLWDSKIVKEESSMMFGDMNHGEQFQSATTADKLFLDRYQADLQSMVDSYITSVDSLSSIRPSSIKTRRIISPLKYRPHVKANSSSSSSLVTFDRDPASTITTEHLTDELRWLLIQYGPHQPRDDEDKFLASAISTNNRRGTTRFRSKWFDDPRFSDWLEYSLSAGRAYCFYCRLFAESSRNRAFSRDGIKNWRKCLGSRGQIKRRSTGTSMRPDENLVVSQRRGLLESHAMSEAHKQAYSKYLAFVDQMNFVTEPSESNNQSKQSDDSIHKINHGEETNQETKM</sequence>
<dbReference type="EMBL" id="CAJNOW010000406">
    <property type="protein sequence ID" value="CAF1275248.1"/>
    <property type="molecule type" value="Genomic_DNA"/>
</dbReference>
<name>A0A816TUA0_9BILA</name>
<dbReference type="Proteomes" id="UP000663855">
    <property type="component" value="Unassembled WGS sequence"/>
</dbReference>
<dbReference type="OrthoDB" id="9985898at2759"/>
<dbReference type="InterPro" id="IPR006580">
    <property type="entry name" value="Znf_TTF"/>
</dbReference>
<evidence type="ECO:0000256" key="1">
    <source>
        <dbReference type="SAM" id="MobiDB-lite"/>
    </source>
</evidence>